<dbReference type="OrthoDB" id="8197027at2759"/>
<feature type="compositionally biased region" description="Pro residues" evidence="1">
    <location>
        <begin position="239"/>
        <end position="250"/>
    </location>
</feature>
<sequence length="304" mass="30687">MLLLLAAFSIPVYHTLEYEDIDVLTNYDVQFAQLAQANNSPAPKKKQGFSAGSGLRSIAEGSFNAANDAVNNQDAAGHQAAYVAKNTLAQSAAAASATAQAALAGKQILLQGLEQQHRDAQTALMGEQQQLMQRAAVEARQHVQVLTNTLNAAQAAADHVTQAASEAAGELAAQQAMVGSAMDRLQALGKQLAAVRIDFEATRAAAQKAQASAQAAAANAAAAAAAAAAGLAKNAGKQPLPPPPPPPPQPADGGKQGGNGAKGGSGGANSGSGGGKSSAGGSKYIADASYEENSFYHPLYYGEN</sequence>
<dbReference type="Proteomes" id="UP001153737">
    <property type="component" value="Chromosome 14"/>
</dbReference>
<name>A0A9N9SFV2_PHACE</name>
<dbReference type="PANTHER" id="PTHR37161:SF3">
    <property type="entry name" value="HDC10475"/>
    <property type="match status" value="1"/>
</dbReference>
<organism evidence="3 4">
    <name type="scientific">Phaedon cochleariae</name>
    <name type="common">Mustard beetle</name>
    <dbReference type="NCBI Taxonomy" id="80249"/>
    <lineage>
        <taxon>Eukaryota</taxon>
        <taxon>Metazoa</taxon>
        <taxon>Ecdysozoa</taxon>
        <taxon>Arthropoda</taxon>
        <taxon>Hexapoda</taxon>
        <taxon>Insecta</taxon>
        <taxon>Pterygota</taxon>
        <taxon>Neoptera</taxon>
        <taxon>Endopterygota</taxon>
        <taxon>Coleoptera</taxon>
        <taxon>Polyphaga</taxon>
        <taxon>Cucujiformia</taxon>
        <taxon>Chrysomeloidea</taxon>
        <taxon>Chrysomelidae</taxon>
        <taxon>Chrysomelinae</taxon>
        <taxon>Chrysomelini</taxon>
        <taxon>Phaedon</taxon>
    </lineage>
</organism>
<dbReference type="InterPro" id="IPR007999">
    <property type="entry name" value="DUF745"/>
</dbReference>
<feature type="region of interest" description="Disordered" evidence="1">
    <location>
        <begin position="233"/>
        <end position="282"/>
    </location>
</feature>
<gene>
    <name evidence="3" type="ORF">PHAECO_LOCUS4004</name>
</gene>
<keyword evidence="4" id="KW-1185">Reference proteome</keyword>
<reference evidence="3" key="1">
    <citation type="submission" date="2022-01" db="EMBL/GenBank/DDBJ databases">
        <authorList>
            <person name="King R."/>
        </authorList>
    </citation>
    <scope>NUCLEOTIDE SEQUENCE</scope>
</reference>
<protein>
    <submittedName>
        <fullName evidence="3">Uncharacterized protein</fullName>
    </submittedName>
</protein>
<dbReference type="EMBL" id="OU896720">
    <property type="protein sequence ID" value="CAG9816698.1"/>
    <property type="molecule type" value="Genomic_DNA"/>
</dbReference>
<proteinExistence type="predicted"/>
<reference evidence="3" key="2">
    <citation type="submission" date="2022-10" db="EMBL/GenBank/DDBJ databases">
        <authorList>
            <consortium name="ENA_rothamsted_submissions"/>
            <consortium name="culmorum"/>
            <person name="King R."/>
        </authorList>
    </citation>
    <scope>NUCLEOTIDE SEQUENCE</scope>
</reference>
<dbReference type="PANTHER" id="PTHR37161">
    <property type="entry name" value="HDC10475"/>
    <property type="match status" value="1"/>
</dbReference>
<feature type="signal peptide" evidence="2">
    <location>
        <begin position="1"/>
        <end position="17"/>
    </location>
</feature>
<evidence type="ECO:0000256" key="2">
    <source>
        <dbReference type="SAM" id="SignalP"/>
    </source>
</evidence>
<evidence type="ECO:0000313" key="3">
    <source>
        <dbReference type="EMBL" id="CAG9816698.1"/>
    </source>
</evidence>
<dbReference type="AlphaFoldDB" id="A0A9N9SFV2"/>
<evidence type="ECO:0000256" key="1">
    <source>
        <dbReference type="SAM" id="MobiDB-lite"/>
    </source>
</evidence>
<feature type="chain" id="PRO_5040213580" evidence="2">
    <location>
        <begin position="18"/>
        <end position="304"/>
    </location>
</feature>
<accession>A0A9N9SFV2</accession>
<dbReference type="Pfam" id="PF05335">
    <property type="entry name" value="DUF745"/>
    <property type="match status" value="1"/>
</dbReference>
<evidence type="ECO:0000313" key="4">
    <source>
        <dbReference type="Proteomes" id="UP001153737"/>
    </source>
</evidence>
<keyword evidence="2" id="KW-0732">Signal</keyword>
<feature type="compositionally biased region" description="Gly residues" evidence="1">
    <location>
        <begin position="254"/>
        <end position="278"/>
    </location>
</feature>